<name>A0A3L5TRA7_MYTGA</name>
<keyword evidence="2" id="KW-1185">Reference proteome</keyword>
<organism evidence="1 2">
    <name type="scientific">Mytilus galloprovincialis</name>
    <name type="common">Mediterranean mussel</name>
    <dbReference type="NCBI Taxonomy" id="29158"/>
    <lineage>
        <taxon>Eukaryota</taxon>
        <taxon>Metazoa</taxon>
        <taxon>Spiralia</taxon>
        <taxon>Lophotrochozoa</taxon>
        <taxon>Mollusca</taxon>
        <taxon>Bivalvia</taxon>
        <taxon>Autobranchia</taxon>
        <taxon>Pteriomorphia</taxon>
        <taxon>Mytilida</taxon>
        <taxon>Mytiloidea</taxon>
        <taxon>Mytilidae</taxon>
        <taxon>Mytilinae</taxon>
        <taxon>Mytilus</taxon>
    </lineage>
</organism>
<reference evidence="1 2" key="1">
    <citation type="journal article" date="2016" name="PLoS ONE">
        <title>A First Insight into the Genome of the Filter-Feeder Mussel Mytilus galloprovincialis.</title>
        <authorList>
            <person name="Murgarella M."/>
            <person name="Puiu D."/>
            <person name="Novoa B."/>
            <person name="Figueras A."/>
            <person name="Posada D."/>
            <person name="Canchaya C."/>
        </authorList>
    </citation>
    <scope>NUCLEOTIDE SEQUENCE [LARGE SCALE GENOMIC DNA]</scope>
    <source>
        <tissue evidence="1">Muscle</tissue>
    </source>
</reference>
<proteinExistence type="predicted"/>
<feature type="non-terminal residue" evidence="1">
    <location>
        <position position="223"/>
    </location>
</feature>
<protein>
    <submittedName>
        <fullName evidence="1">Uncharacterized protein</fullName>
    </submittedName>
</protein>
<feature type="non-terminal residue" evidence="1">
    <location>
        <position position="1"/>
    </location>
</feature>
<dbReference type="EMBL" id="KV589445">
    <property type="protein sequence ID" value="OPL21672.1"/>
    <property type="molecule type" value="Genomic_DNA"/>
</dbReference>
<comment type="caution">
    <text evidence="1">The sequence shown here is derived from an EMBL/GenBank/DDBJ whole genome shotgun (WGS) entry which is preliminary data.</text>
</comment>
<dbReference type="AlphaFoldDB" id="A0A3L5TRA7"/>
<sequence>LLTTGKELRSLLLKIEVDSLVIEDARKLTSKCTKQCKLNDQQIDAIVTVCCACPLAIRVISDAINDSPNSTHIISLIQKRTDPIFSPLLQIYECLSQPFEKLKENKSTLCQLSLFGTTKFDMNSAANIIFGKFETSMEKKEIIKKLTELKLTILLFKSRHLIEIENDECLYSPSGQIADIELEDLFARQKIYSLHPLVCKFLKDKADDKEIVGDIRKAKYNYI</sequence>
<accession>A0A3L5TRA7</accession>
<gene>
    <name evidence="1" type="ORF">AM593_04991</name>
</gene>
<dbReference type="Proteomes" id="UP000266721">
    <property type="component" value="Unassembled WGS sequence"/>
</dbReference>
<evidence type="ECO:0000313" key="2">
    <source>
        <dbReference type="Proteomes" id="UP000266721"/>
    </source>
</evidence>
<evidence type="ECO:0000313" key="1">
    <source>
        <dbReference type="EMBL" id="OPL21672.1"/>
    </source>
</evidence>